<evidence type="ECO:0000256" key="6">
    <source>
        <dbReference type="ARBA" id="ARBA00022801"/>
    </source>
</evidence>
<comment type="similarity">
    <text evidence="2">Belongs to the protein-tyrosine phosphatase family.</text>
</comment>
<dbReference type="InterPro" id="IPR000242">
    <property type="entry name" value="PTP_cat"/>
</dbReference>
<evidence type="ECO:0000313" key="18">
    <source>
        <dbReference type="Proteomes" id="UP001321473"/>
    </source>
</evidence>
<evidence type="ECO:0000256" key="5">
    <source>
        <dbReference type="ARBA" id="ARBA00022729"/>
    </source>
</evidence>
<dbReference type="PROSITE" id="PS50055">
    <property type="entry name" value="TYR_PHOSPHATASE_PTP"/>
    <property type="match status" value="2"/>
</dbReference>
<dbReference type="InterPro" id="IPR016130">
    <property type="entry name" value="Tyr_Pase_AS"/>
</dbReference>
<feature type="compositionally biased region" description="Basic and acidic residues" evidence="12">
    <location>
        <begin position="556"/>
        <end position="565"/>
    </location>
</feature>
<dbReference type="PANTHER" id="PTHR19134">
    <property type="entry name" value="RECEPTOR-TYPE TYROSINE-PROTEIN PHOSPHATASE"/>
    <property type="match status" value="1"/>
</dbReference>
<keyword evidence="10" id="KW-0325">Glycoprotein</keyword>
<protein>
    <recommendedName>
        <fullName evidence="3">protein-tyrosine-phosphatase</fullName>
        <ecNumber evidence="3">3.1.3.48</ecNumber>
    </recommendedName>
</protein>
<dbReference type="SMART" id="SM00194">
    <property type="entry name" value="PTPc"/>
    <property type="match status" value="2"/>
</dbReference>
<dbReference type="SMART" id="SM00404">
    <property type="entry name" value="PTPc_motif"/>
    <property type="match status" value="2"/>
</dbReference>
<evidence type="ECO:0000259" key="14">
    <source>
        <dbReference type="PROSITE" id="PS50055"/>
    </source>
</evidence>
<keyword evidence="8 13" id="KW-1133">Transmembrane helix</keyword>
<keyword evidence="6" id="KW-0378">Hydrolase</keyword>
<evidence type="ECO:0000256" key="8">
    <source>
        <dbReference type="ARBA" id="ARBA00022989"/>
    </source>
</evidence>
<feature type="compositionally biased region" description="Basic and acidic residues" evidence="12">
    <location>
        <begin position="521"/>
        <end position="543"/>
    </location>
</feature>
<feature type="domain" description="Fibronectin type-III" evidence="16">
    <location>
        <begin position="114"/>
        <end position="208"/>
    </location>
</feature>
<feature type="domain" description="Tyrosine-protein phosphatase" evidence="14">
    <location>
        <begin position="884"/>
        <end position="1134"/>
    </location>
</feature>
<dbReference type="InterPro" id="IPR029021">
    <property type="entry name" value="Prot-tyrosine_phosphatase-like"/>
</dbReference>
<dbReference type="Gene3D" id="2.60.40.10">
    <property type="entry name" value="Immunoglobulins"/>
    <property type="match status" value="3"/>
</dbReference>
<evidence type="ECO:0000256" key="13">
    <source>
        <dbReference type="SAM" id="Phobius"/>
    </source>
</evidence>
<evidence type="ECO:0000256" key="3">
    <source>
        <dbReference type="ARBA" id="ARBA00013064"/>
    </source>
</evidence>
<keyword evidence="4 13" id="KW-0812">Transmembrane</keyword>
<evidence type="ECO:0000256" key="11">
    <source>
        <dbReference type="ARBA" id="ARBA00051722"/>
    </source>
</evidence>
<dbReference type="PROSITE" id="PS50056">
    <property type="entry name" value="TYR_PHOSPHATASE_2"/>
    <property type="match status" value="2"/>
</dbReference>
<dbReference type="GO" id="GO:0016020">
    <property type="term" value="C:membrane"/>
    <property type="evidence" value="ECO:0007669"/>
    <property type="project" value="UniProtKB-SubCell"/>
</dbReference>
<dbReference type="FunFam" id="3.90.190.10:FF:000102">
    <property type="entry name" value="Receptor-type tyrosine-protein phosphatase"/>
    <property type="match status" value="1"/>
</dbReference>
<feature type="domain" description="Tyrosine specific protein phosphatases" evidence="15">
    <location>
        <begin position="1050"/>
        <end position="1125"/>
    </location>
</feature>
<feature type="domain" description="Fibronectin type-III" evidence="16">
    <location>
        <begin position="227"/>
        <end position="333"/>
    </location>
</feature>
<name>A0AAQ4F3X3_AMBAM</name>
<dbReference type="Pfam" id="PF23144">
    <property type="entry name" value="Fn3_PTPRU"/>
    <property type="match status" value="1"/>
</dbReference>
<evidence type="ECO:0000259" key="16">
    <source>
        <dbReference type="PROSITE" id="PS50853"/>
    </source>
</evidence>
<dbReference type="Gene3D" id="3.90.190.10">
    <property type="entry name" value="Protein tyrosine phosphatase superfamily"/>
    <property type="match status" value="2"/>
</dbReference>
<dbReference type="PANTHER" id="PTHR19134:SF562">
    <property type="entry name" value="PROTEIN-TYROSINE-PHOSPHATASE"/>
    <property type="match status" value="1"/>
</dbReference>
<evidence type="ECO:0000256" key="9">
    <source>
        <dbReference type="ARBA" id="ARBA00023136"/>
    </source>
</evidence>
<dbReference type="GO" id="GO:0004725">
    <property type="term" value="F:protein tyrosine phosphatase activity"/>
    <property type="evidence" value="ECO:0007669"/>
    <property type="project" value="UniProtKB-EC"/>
</dbReference>
<dbReference type="InterPro" id="IPR050348">
    <property type="entry name" value="Protein-Tyr_Phosphatase"/>
</dbReference>
<dbReference type="Proteomes" id="UP001321473">
    <property type="component" value="Unassembled WGS sequence"/>
</dbReference>
<organism evidence="17 18">
    <name type="scientific">Amblyomma americanum</name>
    <name type="common">Lone star tick</name>
    <dbReference type="NCBI Taxonomy" id="6943"/>
    <lineage>
        <taxon>Eukaryota</taxon>
        <taxon>Metazoa</taxon>
        <taxon>Ecdysozoa</taxon>
        <taxon>Arthropoda</taxon>
        <taxon>Chelicerata</taxon>
        <taxon>Arachnida</taxon>
        <taxon>Acari</taxon>
        <taxon>Parasitiformes</taxon>
        <taxon>Ixodida</taxon>
        <taxon>Ixodoidea</taxon>
        <taxon>Ixodidae</taxon>
        <taxon>Amblyomminae</taxon>
        <taxon>Amblyomma</taxon>
    </lineage>
</organism>
<feature type="domain" description="Fibronectin type-III" evidence="16">
    <location>
        <begin position="9"/>
        <end position="110"/>
    </location>
</feature>
<dbReference type="Pfam" id="PF00041">
    <property type="entry name" value="fn3"/>
    <property type="match status" value="2"/>
</dbReference>
<feature type="domain" description="Tyrosine-protein phosphatase" evidence="14">
    <location>
        <begin position="600"/>
        <end position="852"/>
    </location>
</feature>
<dbReference type="InterPro" id="IPR003595">
    <property type="entry name" value="Tyr_Pase_cat"/>
</dbReference>
<dbReference type="InterPro" id="IPR057598">
    <property type="entry name" value="Fn3_PTPRU"/>
</dbReference>
<keyword evidence="18" id="KW-1185">Reference proteome</keyword>
<dbReference type="PROSITE" id="PS00383">
    <property type="entry name" value="TYR_PHOSPHATASE_1"/>
    <property type="match status" value="1"/>
</dbReference>
<evidence type="ECO:0000313" key="17">
    <source>
        <dbReference type="EMBL" id="KAK8781789.1"/>
    </source>
</evidence>
<evidence type="ECO:0000256" key="12">
    <source>
        <dbReference type="SAM" id="MobiDB-lite"/>
    </source>
</evidence>
<dbReference type="GO" id="GO:0008045">
    <property type="term" value="P:motor neuron axon guidance"/>
    <property type="evidence" value="ECO:0007669"/>
    <property type="project" value="TreeGrafter"/>
</dbReference>
<feature type="domain" description="Tyrosine specific protein phosphatases" evidence="15">
    <location>
        <begin position="772"/>
        <end position="843"/>
    </location>
</feature>
<feature type="transmembrane region" description="Helical" evidence="13">
    <location>
        <begin position="489"/>
        <end position="515"/>
    </location>
</feature>
<feature type="region of interest" description="Disordered" evidence="12">
    <location>
        <begin position="521"/>
        <end position="583"/>
    </location>
</feature>
<evidence type="ECO:0000256" key="4">
    <source>
        <dbReference type="ARBA" id="ARBA00022692"/>
    </source>
</evidence>
<evidence type="ECO:0000256" key="2">
    <source>
        <dbReference type="ARBA" id="ARBA00009580"/>
    </source>
</evidence>
<comment type="catalytic activity">
    <reaction evidence="11">
        <text>O-phospho-L-tyrosyl-[protein] + H2O = L-tyrosyl-[protein] + phosphate</text>
        <dbReference type="Rhea" id="RHEA:10684"/>
        <dbReference type="Rhea" id="RHEA-COMP:10136"/>
        <dbReference type="Rhea" id="RHEA-COMP:20101"/>
        <dbReference type="ChEBI" id="CHEBI:15377"/>
        <dbReference type="ChEBI" id="CHEBI:43474"/>
        <dbReference type="ChEBI" id="CHEBI:46858"/>
        <dbReference type="ChEBI" id="CHEBI:61978"/>
        <dbReference type="EC" id="3.1.3.48"/>
    </reaction>
</comment>
<dbReference type="PROSITE" id="PS50853">
    <property type="entry name" value="FN3"/>
    <property type="match status" value="3"/>
</dbReference>
<dbReference type="CDD" id="cd00063">
    <property type="entry name" value="FN3"/>
    <property type="match status" value="3"/>
</dbReference>
<dbReference type="EMBL" id="JARKHS020007327">
    <property type="protein sequence ID" value="KAK8781789.1"/>
    <property type="molecule type" value="Genomic_DNA"/>
</dbReference>
<comment type="subcellular location">
    <subcellularLocation>
        <location evidence="1">Membrane</location>
        <topology evidence="1">Single-pass type I membrane protein</topology>
    </subcellularLocation>
</comment>
<evidence type="ECO:0000256" key="1">
    <source>
        <dbReference type="ARBA" id="ARBA00004479"/>
    </source>
</evidence>
<dbReference type="SUPFAM" id="SSF49265">
    <property type="entry name" value="Fibronectin type III"/>
    <property type="match status" value="2"/>
</dbReference>
<gene>
    <name evidence="17" type="ORF">V5799_016868</name>
</gene>
<dbReference type="Pfam" id="PF00102">
    <property type="entry name" value="Y_phosphatase"/>
    <property type="match status" value="2"/>
</dbReference>
<dbReference type="SUPFAM" id="SSF52799">
    <property type="entry name" value="(Phosphotyrosine protein) phosphatases II"/>
    <property type="match status" value="2"/>
</dbReference>
<proteinExistence type="inferred from homology"/>
<dbReference type="EC" id="3.1.3.48" evidence="3"/>
<accession>A0AAQ4F3X3</accession>
<dbReference type="InterPro" id="IPR000387">
    <property type="entry name" value="Tyr_Pase_dom"/>
</dbReference>
<dbReference type="InterPro" id="IPR013783">
    <property type="entry name" value="Ig-like_fold"/>
</dbReference>
<dbReference type="AlphaFoldDB" id="A0AAQ4F3X3"/>
<keyword evidence="5" id="KW-0732">Signal</keyword>
<keyword evidence="9 13" id="KW-0472">Membrane</keyword>
<comment type="caution">
    <text evidence="17">The sequence shown here is derived from an EMBL/GenBank/DDBJ whole genome shotgun (WGS) entry which is preliminary data.</text>
</comment>
<evidence type="ECO:0000259" key="15">
    <source>
        <dbReference type="PROSITE" id="PS50056"/>
    </source>
</evidence>
<dbReference type="PRINTS" id="PR00700">
    <property type="entry name" value="PRTYPHPHTASE"/>
</dbReference>
<keyword evidence="7" id="KW-0904">Protein phosphatase</keyword>
<dbReference type="SMART" id="SM00060">
    <property type="entry name" value="FN3"/>
    <property type="match status" value="4"/>
</dbReference>
<reference evidence="17 18" key="1">
    <citation type="journal article" date="2023" name="Arcadia Sci">
        <title>De novo assembly of a long-read Amblyomma americanum tick genome.</title>
        <authorList>
            <person name="Chou S."/>
            <person name="Poskanzer K.E."/>
            <person name="Rollins M."/>
            <person name="Thuy-Boun P.S."/>
        </authorList>
    </citation>
    <scope>NUCLEOTIDE SEQUENCE [LARGE SCALE GENOMIC DNA]</scope>
    <source>
        <strain evidence="17">F_SG_1</strain>
        <tissue evidence="17">Salivary glands</tissue>
    </source>
</reference>
<evidence type="ECO:0000256" key="7">
    <source>
        <dbReference type="ARBA" id="ARBA00022912"/>
    </source>
</evidence>
<dbReference type="InterPro" id="IPR003961">
    <property type="entry name" value="FN3_dom"/>
</dbReference>
<evidence type="ECO:0000256" key="10">
    <source>
        <dbReference type="ARBA" id="ARBA00023180"/>
    </source>
</evidence>
<sequence length="1140" mass="128275">MGATAARGEVGRLFMERVLAKTYRLRWERPTVINDVLRSYHLSIQMLHFNGFKCPGFQAQQSLNFSYKASVTSAEVQNLTPSATYKISMQARTDKGGPWKDFHLSTEGEAPDGQPLGLQRDLLTERSARAFWQEPDCKLINGGITGYQTLRTSSARWAQAKAQKDVVRPVLYMDDLAPFTEYILLVRAKNRFGLGPAASITFTTTPSGSTLNFTGEKLSSLHAAPPPPSKVTVYSARSDQLAVTWLPPYPPHGVLEAYMVYYKLSSEESFTKYLHLTPDKALCKDAERAGAHCALLSQLLPNKQYVVLVAAKNKGVDNVSNRSNSVTAVTRESITVIGTNVKLKTVEANAITLQLTRADNESKDIRAYFVLVERHDSRNRTKWSTDGAINSAVGSIHEWTGGTPSYNVSVAKNQAFYVAAKMAPDEVRRGRQFTVGDGLYYDGYYNAPLVPGTTYSVGLAAEVGTLGRSKIFYRRLFDPITVRRKQPAIGWPVLTAIIIGVVIAVVVATVAVWMWRKKRRKDGERNEGQKRRKGIGEGEEKQKKLLGKPPPTMPANDEKNDRSDSEIEETTGGGRETTSKPLPLSKLQGYVQRMLACDGLKSEFISQPKGCQRPVIEAKRTENKIKNRYGNLLAYDHSRVKLKPIPGVSHSDYINANYIDGFWRPARYIATQGPKHQTVNDFWRMVWQEYVCKIVMLTSLVELGKNKCEKYWPEKTASYGEIQVHLISEEKFPDCVIRKLHLTLADTTREVKHFHLTSWPDYGLPLYPNTLLTFLRKVNEYRTYNEAPVVVHCSAGVGRTGAYILLDNLLEQAQSEGVVDVVGQLSTMRKNRMNVVDRLEQYNFVHRCLVESVCLPDNSFPSIKMHDRYRQLLSVDKTTGKSNIAMEFEELEPLKPRFTPEDFTAAREPANLSKSRDPSVLAPDRGRAYLRDGTFLNAVYVNGFYKKDKFLVTQTPSSKDAGDLWKLVIETGAKTIVTLDVFSEDGDVVPFWPTSGSAKYGDHTVECAEDRHANIMSVQVLRVKPKHKMSGSSRRVTVRHFHLSTWNSAEQMVDLVGQVERWQQQSNDGIILVQCRNGCTASGLFCCCALVLEKLKNEKEVDVFYATRIIRENRPQFISNCDQYKFCYDTAVAYMKCSEI</sequence>
<dbReference type="InterPro" id="IPR036116">
    <property type="entry name" value="FN3_sf"/>
</dbReference>